<sequence>MIFRRFAILELNGKINLSKIASEIKVSQHESVFRLVHSQDDESLTLILHSDIILPIEENVYPSINYFSSVNSKVEKRIEIAAALISVSLNASKKLRSSFPCFALKAENSQDREFLDGLDDNDTSNLFSEKIFLKSAYLPLNEQTSPIYLDRIDGVISFSEVLSSNTAISQFKELIRFFEIAFGATFISCIKKIFKTIESSGLGYTQNEIRNWYKLRGGAIHGDRSKSDLVYESEVMHVVERIIQAAIIVLIRKKNWHKNDGELRNEWIPPFRTDNEGKSIGTTNEEIFVDMRESSDVFGSWLLHGIKGIHFDPTKDNWWVPGKDEVPTDLGSNIV</sequence>
<evidence type="ECO:0000313" key="1">
    <source>
        <dbReference type="EMBL" id="EGL55525.1"/>
    </source>
</evidence>
<dbReference type="Proteomes" id="UP000003544">
    <property type="component" value="Unassembled WGS sequence"/>
</dbReference>
<comment type="caution">
    <text evidence="1">The sequence shown here is derived from an EMBL/GenBank/DDBJ whole genome shotgun (WGS) entry which is preliminary data.</text>
</comment>
<keyword evidence="2" id="KW-1185">Reference proteome</keyword>
<dbReference type="OrthoDB" id="7061537at2"/>
<gene>
    <name evidence="1" type="ORF">MAMP_02519</name>
</gene>
<protein>
    <recommendedName>
        <fullName evidence="3">Apea-like HEPN domain-containing protein</fullName>
    </recommendedName>
</protein>
<accession>F5SUF7</accession>
<reference evidence="1 2" key="1">
    <citation type="journal article" date="2011" name="J. Bacteriol.">
        <title>Draft genome sequence of Methylophaga aminisulfidivorans MP T.</title>
        <authorList>
            <person name="Han G.H."/>
            <person name="Kim W."/>
            <person name="Chun J."/>
            <person name="Kim S.W."/>
        </authorList>
    </citation>
    <scope>NUCLEOTIDE SEQUENCE [LARGE SCALE GENOMIC DNA]</scope>
    <source>
        <strain evidence="2">MP(T)</strain>
    </source>
</reference>
<organism evidence="1 2">
    <name type="scientific">Methylophaga aminisulfidivorans MP</name>
    <dbReference type="NCBI Taxonomy" id="1026882"/>
    <lineage>
        <taxon>Bacteria</taxon>
        <taxon>Pseudomonadati</taxon>
        <taxon>Pseudomonadota</taxon>
        <taxon>Gammaproteobacteria</taxon>
        <taxon>Thiotrichales</taxon>
        <taxon>Piscirickettsiaceae</taxon>
        <taxon>Methylophaga</taxon>
    </lineage>
</organism>
<dbReference type="RefSeq" id="WP_007145411.1">
    <property type="nucleotide sequence ID" value="NZ_AFIG01000001.1"/>
</dbReference>
<name>F5SUF7_9GAMM</name>
<evidence type="ECO:0000313" key="2">
    <source>
        <dbReference type="Proteomes" id="UP000003544"/>
    </source>
</evidence>
<dbReference type="AlphaFoldDB" id="F5SUF7"/>
<evidence type="ECO:0008006" key="3">
    <source>
        <dbReference type="Google" id="ProtNLM"/>
    </source>
</evidence>
<dbReference type="EMBL" id="AFIG01000001">
    <property type="protein sequence ID" value="EGL55525.1"/>
    <property type="molecule type" value="Genomic_DNA"/>
</dbReference>
<proteinExistence type="predicted"/>